<proteinExistence type="predicted"/>
<keyword evidence="3" id="KW-1185">Reference proteome</keyword>
<dbReference type="RefSeq" id="WP_377524836.1">
    <property type="nucleotide sequence ID" value="NZ_JBHSMJ010000017.1"/>
</dbReference>
<feature type="domain" description="DUF6431" evidence="1">
    <location>
        <begin position="29"/>
        <end position="122"/>
    </location>
</feature>
<dbReference type="Pfam" id="PF20020">
    <property type="entry name" value="DUF6431"/>
    <property type="match status" value="1"/>
</dbReference>
<evidence type="ECO:0000313" key="2">
    <source>
        <dbReference type="EMBL" id="MFC5449158.1"/>
    </source>
</evidence>
<dbReference type="InterPro" id="IPR045536">
    <property type="entry name" value="DUF6431"/>
</dbReference>
<dbReference type="EMBL" id="JBHSMJ010000017">
    <property type="protein sequence ID" value="MFC5449158.1"/>
    <property type="molecule type" value="Genomic_DNA"/>
</dbReference>
<sequence length="200" mass="23198">MFKILHFGRSCKAYLSLYKDHAPKIKLCCEACGRSLHKHGRYYRSVTTKHSIYRIPIYRLYCPDCRSTVSLLPGFLVPWARFATWVREAAITRKLLGLSYRQARKTTTVPALRYSHSTMRRWWKRHIRTASSVALWVAGQLVSAGFDGDLLRMYPPGAAKKPEDTLLWLRQLLSCYTPVYPWRQGYFALLNSRLPGAELL</sequence>
<gene>
    <name evidence="2" type="ORF">ACFPOG_12875</name>
</gene>
<reference evidence="3" key="1">
    <citation type="journal article" date="2019" name="Int. J. Syst. Evol. Microbiol.">
        <title>The Global Catalogue of Microorganisms (GCM) 10K type strain sequencing project: providing services to taxonomists for standard genome sequencing and annotation.</title>
        <authorList>
            <consortium name="The Broad Institute Genomics Platform"/>
            <consortium name="The Broad Institute Genome Sequencing Center for Infectious Disease"/>
            <person name="Wu L."/>
            <person name="Ma J."/>
        </authorList>
    </citation>
    <scope>NUCLEOTIDE SEQUENCE [LARGE SCALE GENOMIC DNA]</scope>
    <source>
        <strain evidence="3">KACC 11904</strain>
    </source>
</reference>
<dbReference type="Proteomes" id="UP001596044">
    <property type="component" value="Unassembled WGS sequence"/>
</dbReference>
<protein>
    <submittedName>
        <fullName evidence="2">DUF6431 domain-containing protein</fullName>
    </submittedName>
</protein>
<comment type="caution">
    <text evidence="2">The sequence shown here is derived from an EMBL/GenBank/DDBJ whole genome shotgun (WGS) entry which is preliminary data.</text>
</comment>
<name>A0ABW0K756_9BACL</name>
<evidence type="ECO:0000313" key="3">
    <source>
        <dbReference type="Proteomes" id="UP001596044"/>
    </source>
</evidence>
<evidence type="ECO:0000259" key="1">
    <source>
        <dbReference type="Pfam" id="PF20020"/>
    </source>
</evidence>
<accession>A0ABW0K756</accession>
<organism evidence="2 3">
    <name type="scientific">Paenibacillus aestuarii</name>
    <dbReference type="NCBI Taxonomy" id="516965"/>
    <lineage>
        <taxon>Bacteria</taxon>
        <taxon>Bacillati</taxon>
        <taxon>Bacillota</taxon>
        <taxon>Bacilli</taxon>
        <taxon>Bacillales</taxon>
        <taxon>Paenibacillaceae</taxon>
        <taxon>Paenibacillus</taxon>
    </lineage>
</organism>